<dbReference type="PANTHER" id="PTHR12357:SF3">
    <property type="entry name" value="YTH DOMAIN-CONTAINING PROTEIN 1"/>
    <property type="match status" value="1"/>
</dbReference>
<sequence>MVDFNEYAKKNVDPREAKRICDSNKNVYYIVKSASEKNVRIALERNTWATTPKNERVFDEDYSRGSNVILVFSVNGTSHYWGYALMKSRPGRGSVRESVFFFPDGRPFTGNQFDITWVRALYLPFSECANINNKLNDNLPIKVARDGQKIDSESGKELCNRFERKFQQLLYSSQQQLFNQFYGALNAAYPLPHLHGTKGNVKPVAAVPMPYFAFPTFTSPLNDPKSQASSATTQEQSLNHPLSLDDALMSAYYNPSLSIFPVDDRLIRKLSKKRIDKMMRLPSRLWSTFYTKVNLQYGVFTPSITIKWKHSGANIFWFSHNVSSDESLHIAKKRLMMRINNTGMKELDVILNGYIAGKLDMMGYNETNDLHALLDVDTPDLYQAFVLMKGMPEQLKENSVAADLLNYTTNITKLSDE</sequence>
<dbReference type="InterPro" id="IPR007275">
    <property type="entry name" value="YTH_domain"/>
</dbReference>
<organism evidence="3 4">
    <name type="scientific">Babesia gibsoni</name>
    <dbReference type="NCBI Taxonomy" id="33632"/>
    <lineage>
        <taxon>Eukaryota</taxon>
        <taxon>Sar</taxon>
        <taxon>Alveolata</taxon>
        <taxon>Apicomplexa</taxon>
        <taxon>Aconoidasida</taxon>
        <taxon>Piroplasmida</taxon>
        <taxon>Babesiidae</taxon>
        <taxon>Babesia</taxon>
    </lineage>
</organism>
<reference evidence="3" key="1">
    <citation type="submission" date="2023-08" db="EMBL/GenBank/DDBJ databases">
        <title>Draft sequence of the Babesia gibsoni genome.</title>
        <authorList>
            <person name="Yamagishi J.Y."/>
            <person name="Xuan X.X."/>
        </authorList>
    </citation>
    <scope>NUCLEOTIDE SEQUENCE</scope>
    <source>
        <strain evidence="3">Azabu</strain>
    </source>
</reference>
<dbReference type="Gene3D" id="3.10.590.10">
    <property type="entry name" value="ph1033 like domains"/>
    <property type="match status" value="1"/>
</dbReference>
<keyword evidence="4" id="KW-1185">Reference proteome</keyword>
<protein>
    <submittedName>
        <fullName evidence="3">Ph1033 like domains containing protein</fullName>
    </submittedName>
</protein>
<dbReference type="Gene3D" id="1.10.150.250">
    <property type="entry name" value="Flavinator of succinate dehydrogenase"/>
    <property type="match status" value="1"/>
</dbReference>
<dbReference type="Pfam" id="PF04146">
    <property type="entry name" value="YTH"/>
    <property type="match status" value="1"/>
</dbReference>
<accession>A0AAD8PFT6</accession>
<dbReference type="Proteomes" id="UP001230268">
    <property type="component" value="Unassembled WGS sequence"/>
</dbReference>
<evidence type="ECO:0000313" key="3">
    <source>
        <dbReference type="EMBL" id="KAK1444579.1"/>
    </source>
</evidence>
<evidence type="ECO:0000313" key="4">
    <source>
        <dbReference type="Proteomes" id="UP001230268"/>
    </source>
</evidence>
<name>A0AAD8PFT6_BABGI</name>
<dbReference type="CDD" id="cd21134">
    <property type="entry name" value="YTH"/>
    <property type="match status" value="1"/>
</dbReference>
<dbReference type="InterPro" id="IPR045168">
    <property type="entry name" value="YTH_prot"/>
</dbReference>
<dbReference type="GO" id="GO:1990247">
    <property type="term" value="F:N6-methyladenosine-containing RNA reader activity"/>
    <property type="evidence" value="ECO:0007669"/>
    <property type="project" value="TreeGrafter"/>
</dbReference>
<comment type="caution">
    <text evidence="3">The sequence shown here is derived from an EMBL/GenBank/DDBJ whole genome shotgun (WGS) entry which is preliminary data.</text>
</comment>
<dbReference type="InterPro" id="IPR005631">
    <property type="entry name" value="SDH"/>
</dbReference>
<dbReference type="Pfam" id="PF03937">
    <property type="entry name" value="Sdh5"/>
    <property type="match status" value="1"/>
</dbReference>
<feature type="domain" description="YTH" evidence="2">
    <location>
        <begin position="26"/>
        <end position="162"/>
    </location>
</feature>
<dbReference type="EMBL" id="JAVEPI010000001">
    <property type="protein sequence ID" value="KAK1444579.1"/>
    <property type="molecule type" value="Genomic_DNA"/>
</dbReference>
<dbReference type="GO" id="GO:0003729">
    <property type="term" value="F:mRNA binding"/>
    <property type="evidence" value="ECO:0007669"/>
    <property type="project" value="TreeGrafter"/>
</dbReference>
<dbReference type="GO" id="GO:0005654">
    <property type="term" value="C:nucleoplasm"/>
    <property type="evidence" value="ECO:0007669"/>
    <property type="project" value="TreeGrafter"/>
</dbReference>
<evidence type="ECO:0000259" key="2">
    <source>
        <dbReference type="PROSITE" id="PS50882"/>
    </source>
</evidence>
<dbReference type="SUPFAM" id="SSF109910">
    <property type="entry name" value="YgfY-like"/>
    <property type="match status" value="1"/>
</dbReference>
<dbReference type="InterPro" id="IPR036714">
    <property type="entry name" value="SDH_sf"/>
</dbReference>
<dbReference type="GO" id="GO:0048024">
    <property type="term" value="P:regulation of mRNA splicing, via spliceosome"/>
    <property type="evidence" value="ECO:0007669"/>
    <property type="project" value="TreeGrafter"/>
</dbReference>
<gene>
    <name evidence="3" type="ORF">BgAZ_104850</name>
</gene>
<keyword evidence="1" id="KW-0143">Chaperone</keyword>
<evidence type="ECO:0000256" key="1">
    <source>
        <dbReference type="ARBA" id="ARBA00023186"/>
    </source>
</evidence>
<dbReference type="AlphaFoldDB" id="A0AAD8PFT6"/>
<dbReference type="GO" id="GO:0000398">
    <property type="term" value="P:mRNA splicing, via spliceosome"/>
    <property type="evidence" value="ECO:0007669"/>
    <property type="project" value="TreeGrafter"/>
</dbReference>
<dbReference type="PROSITE" id="PS50882">
    <property type="entry name" value="YTH"/>
    <property type="match status" value="1"/>
</dbReference>
<proteinExistence type="predicted"/>
<dbReference type="PANTHER" id="PTHR12357">
    <property type="entry name" value="YTH YT521-B HOMOLOGY DOMAIN-CONTAINING"/>
    <property type="match status" value="1"/>
</dbReference>